<dbReference type="Pfam" id="PF14078">
    <property type="entry name" value="DUF4259"/>
    <property type="match status" value="1"/>
</dbReference>
<dbReference type="AlphaFoldDB" id="A0A9X3LJ36"/>
<protein>
    <submittedName>
        <fullName evidence="1">DUF4259 domain-containing protein</fullName>
    </submittedName>
</protein>
<dbReference type="InterPro" id="IPR025355">
    <property type="entry name" value="DUF4259"/>
</dbReference>
<organism evidence="1 2">
    <name type="scientific">Corynebacterium evansiae</name>
    <dbReference type="NCBI Taxonomy" id="2913499"/>
    <lineage>
        <taxon>Bacteria</taxon>
        <taxon>Bacillati</taxon>
        <taxon>Actinomycetota</taxon>
        <taxon>Actinomycetes</taxon>
        <taxon>Mycobacteriales</taxon>
        <taxon>Corynebacteriaceae</taxon>
        <taxon>Corynebacterium</taxon>
    </lineage>
</organism>
<evidence type="ECO:0000313" key="1">
    <source>
        <dbReference type="EMBL" id="MCZ9288941.1"/>
    </source>
</evidence>
<comment type="caution">
    <text evidence="1">The sequence shown here is derived from an EMBL/GenBank/DDBJ whole genome shotgun (WGS) entry which is preliminary data.</text>
</comment>
<dbReference type="RefSeq" id="WP_269944075.1">
    <property type="nucleotide sequence ID" value="NZ_JAKMUT010000001.1"/>
</dbReference>
<proteinExistence type="predicted"/>
<evidence type="ECO:0000313" key="2">
    <source>
        <dbReference type="Proteomes" id="UP001146469"/>
    </source>
</evidence>
<keyword evidence="2" id="KW-1185">Reference proteome</keyword>
<sequence>MSNWDEFIFSQEDNVDFLDELADLDGPEVAGALVDAVNLALREEQSGSVDYSIGLCAATVAAIWGGAPFSTATVADEHPFIRAHIGECPTNLQEVALQLLDGEMERREGEEDLEAEGLETFVEALS</sequence>
<gene>
    <name evidence="1" type="ORF">L8V00_01760</name>
</gene>
<dbReference type="Proteomes" id="UP001146469">
    <property type="component" value="Unassembled WGS sequence"/>
</dbReference>
<reference evidence="1" key="1">
    <citation type="submission" date="2022-02" db="EMBL/GenBank/DDBJ databases">
        <title>Corynebacterium sp. from urogenital microbiome.</title>
        <authorList>
            <person name="Cappelli E.A."/>
            <person name="Ribeiro T.G."/>
            <person name="Peixe L."/>
        </authorList>
    </citation>
    <scope>NUCLEOTIDE SEQUENCE</scope>
    <source>
        <strain evidence="1">C8Ua_174</strain>
    </source>
</reference>
<name>A0A9X3LJ36_9CORY</name>
<accession>A0A9X3LJ36</accession>
<dbReference type="EMBL" id="JAKMUT010000001">
    <property type="protein sequence ID" value="MCZ9288941.1"/>
    <property type="molecule type" value="Genomic_DNA"/>
</dbReference>